<dbReference type="PANTHER" id="PTHR43085">
    <property type="entry name" value="HEXOKINASE FAMILY MEMBER"/>
    <property type="match status" value="1"/>
</dbReference>
<dbReference type="InterPro" id="IPR029056">
    <property type="entry name" value="Ribokinase-like"/>
</dbReference>
<keyword evidence="2" id="KW-0808">Transferase</keyword>
<reference evidence="7 8" key="1">
    <citation type="journal article" date="2015" name="Genome Announc.">
        <title>Genome Assemblies of Three Soil-Associated Devosia species: D. insulae, D. limi, and D. soli.</title>
        <authorList>
            <person name="Hassan Y.I."/>
            <person name="Lepp D."/>
            <person name="Zhou T."/>
        </authorList>
    </citation>
    <scope>NUCLEOTIDE SEQUENCE [LARGE SCALE GENOMIC DNA]</scope>
    <source>
        <strain evidence="7 8">DS-56</strain>
    </source>
</reference>
<evidence type="ECO:0000256" key="5">
    <source>
        <dbReference type="ARBA" id="ARBA00022840"/>
    </source>
</evidence>
<dbReference type="PANTHER" id="PTHR43085:SF1">
    <property type="entry name" value="PSEUDOURIDINE KINASE-RELATED"/>
    <property type="match status" value="1"/>
</dbReference>
<name>A0A1E5XSI9_9HYPH</name>
<dbReference type="InterPro" id="IPR050306">
    <property type="entry name" value="PfkB_Carbo_kinase"/>
</dbReference>
<dbReference type="InterPro" id="IPR002173">
    <property type="entry name" value="Carboh/pur_kinase_PfkB_CS"/>
</dbReference>
<dbReference type="Pfam" id="PF00294">
    <property type="entry name" value="PfkB"/>
    <property type="match status" value="1"/>
</dbReference>
<gene>
    <name evidence="7" type="ORF">VW23_015800</name>
</gene>
<keyword evidence="5" id="KW-0067">ATP-binding</keyword>
<evidence type="ECO:0000256" key="3">
    <source>
        <dbReference type="ARBA" id="ARBA00022741"/>
    </source>
</evidence>
<organism evidence="7 8">
    <name type="scientific">Devosia insulae DS-56</name>
    <dbReference type="NCBI Taxonomy" id="1116389"/>
    <lineage>
        <taxon>Bacteria</taxon>
        <taxon>Pseudomonadati</taxon>
        <taxon>Pseudomonadota</taxon>
        <taxon>Alphaproteobacteria</taxon>
        <taxon>Hyphomicrobiales</taxon>
        <taxon>Devosiaceae</taxon>
        <taxon>Devosia</taxon>
    </lineage>
</organism>
<evidence type="ECO:0000259" key="6">
    <source>
        <dbReference type="Pfam" id="PF00294"/>
    </source>
</evidence>
<comment type="similarity">
    <text evidence="1">Belongs to the carbohydrate kinase PfkB family.</text>
</comment>
<dbReference type="PROSITE" id="PS00584">
    <property type="entry name" value="PFKB_KINASES_2"/>
    <property type="match status" value="1"/>
</dbReference>
<evidence type="ECO:0000313" key="8">
    <source>
        <dbReference type="Proteomes" id="UP000095463"/>
    </source>
</evidence>
<keyword evidence="3" id="KW-0547">Nucleotide-binding</keyword>
<keyword evidence="4" id="KW-0418">Kinase</keyword>
<sequence>MFVVGGESLIDLISEPVGADGVIRLVAHQGGSPYNCAIALSKLGNDTGFLCPISTDGLGTYLLAPLAEAGAKPLLAERVEAYTTLAVVTFDAKKSAQYGFYRNADRAFTREGLIAALPAKLEAFQVGGFCPIEPEDAAIWLDVAKEAARRGATLTMDPNVRPSLVPDFAGYKARLSSFLDLVNLVKVSIEDLASLEQSRAVRATELTAAEVEALVKKYTADFLGRPNCELVIVTFGDEGSRAFTKSGSARQGVYPAVPFGDTVGAGDTLMAAVLTLLNEQGNLKPGKLGAMDDAALATMLRFGAVAAGLNCQFVGCHPPTRGEVDAVLAKA</sequence>
<evidence type="ECO:0000313" key="7">
    <source>
        <dbReference type="EMBL" id="OEO31533.1"/>
    </source>
</evidence>
<dbReference type="EMBL" id="LAJE02000155">
    <property type="protein sequence ID" value="OEO31533.1"/>
    <property type="molecule type" value="Genomic_DNA"/>
</dbReference>
<comment type="caution">
    <text evidence="7">The sequence shown here is derived from an EMBL/GenBank/DDBJ whole genome shotgun (WGS) entry which is preliminary data.</text>
</comment>
<dbReference type="Proteomes" id="UP000095463">
    <property type="component" value="Unassembled WGS sequence"/>
</dbReference>
<evidence type="ECO:0000256" key="4">
    <source>
        <dbReference type="ARBA" id="ARBA00022777"/>
    </source>
</evidence>
<dbReference type="RefSeq" id="WP_069909292.1">
    <property type="nucleotide sequence ID" value="NZ_LAJE02000155.1"/>
</dbReference>
<protein>
    <recommendedName>
        <fullName evidence="6">Carbohydrate kinase PfkB domain-containing protein</fullName>
    </recommendedName>
</protein>
<dbReference type="SUPFAM" id="SSF53613">
    <property type="entry name" value="Ribokinase-like"/>
    <property type="match status" value="1"/>
</dbReference>
<evidence type="ECO:0000256" key="1">
    <source>
        <dbReference type="ARBA" id="ARBA00010688"/>
    </source>
</evidence>
<feature type="domain" description="Carbohydrate kinase PfkB" evidence="6">
    <location>
        <begin position="3"/>
        <end position="318"/>
    </location>
</feature>
<dbReference type="GO" id="GO:0016301">
    <property type="term" value="F:kinase activity"/>
    <property type="evidence" value="ECO:0007669"/>
    <property type="project" value="UniProtKB-KW"/>
</dbReference>
<dbReference type="OrthoDB" id="9795789at2"/>
<dbReference type="AlphaFoldDB" id="A0A1E5XSI9"/>
<proteinExistence type="inferred from homology"/>
<dbReference type="GO" id="GO:0005524">
    <property type="term" value="F:ATP binding"/>
    <property type="evidence" value="ECO:0007669"/>
    <property type="project" value="UniProtKB-KW"/>
</dbReference>
<dbReference type="Gene3D" id="3.40.1190.20">
    <property type="match status" value="1"/>
</dbReference>
<keyword evidence="8" id="KW-1185">Reference proteome</keyword>
<evidence type="ECO:0000256" key="2">
    <source>
        <dbReference type="ARBA" id="ARBA00022679"/>
    </source>
</evidence>
<dbReference type="InterPro" id="IPR011611">
    <property type="entry name" value="PfkB_dom"/>
</dbReference>
<accession>A0A1E5XSI9</accession>